<feature type="compositionally biased region" description="Polar residues" evidence="1">
    <location>
        <begin position="1"/>
        <end position="21"/>
    </location>
</feature>
<feature type="compositionally biased region" description="Polar residues" evidence="1">
    <location>
        <begin position="273"/>
        <end position="282"/>
    </location>
</feature>
<reference evidence="2 3" key="2">
    <citation type="submission" date="2018-10" db="EMBL/GenBank/DDBJ databases">
        <authorList>
            <consortium name="Pathogen Informatics"/>
        </authorList>
    </citation>
    <scope>NUCLEOTIDE SEQUENCE [LARGE SCALE GENOMIC DNA]</scope>
</reference>
<keyword evidence="3" id="KW-1185">Reference proteome</keyword>
<dbReference type="OrthoDB" id="5864871at2759"/>
<feature type="compositionally biased region" description="Polar residues" evidence="1">
    <location>
        <begin position="322"/>
        <end position="333"/>
    </location>
</feature>
<evidence type="ECO:0000313" key="3">
    <source>
        <dbReference type="Proteomes" id="UP000274131"/>
    </source>
</evidence>
<feature type="region of interest" description="Disordered" evidence="1">
    <location>
        <begin position="318"/>
        <end position="398"/>
    </location>
</feature>
<dbReference type="Proteomes" id="UP000274131">
    <property type="component" value="Unassembled WGS sequence"/>
</dbReference>
<protein>
    <submittedName>
        <fullName evidence="4">SUN domain-containing protein</fullName>
    </submittedName>
</protein>
<evidence type="ECO:0000313" key="4">
    <source>
        <dbReference type="WBParaSite" id="EVEC_0001051801-mRNA-1"/>
    </source>
</evidence>
<gene>
    <name evidence="2" type="ORF">EVEC_LOCUS9863</name>
</gene>
<dbReference type="AlphaFoldDB" id="A0A0N4VI67"/>
<sequence>MYSSPSTTATVTDHSSLSFTPKSERPWRQRMSDAARLRRLHGDQVGTAVSTSVAAHRSRRSSITSSSNGDELQSSLNALKQIVGNTSSGNSRYLWSSRHLSVETPRYGESSSFQATLSKYPALSKYSGFLGDNSKVRPSYMSRDHSLLTLPKQASKESVYDNNSVNEYSKLKQGYSSVKEPSVSPPKTKTVKDGKKSRRRSKLRNLVNQKSTDSSSGAEERAESREKRLQKKRTKKKSNSNSEGKNGTGEKPIAKKDNESILKQKNDVIKGSTVENFKNRPTSSSSISSLSPDVIVEDKPVVKNQTVKKQKVVEPGLESVPVKQNSPYPTSKLESAEATKVTPVPKPGVLSKAESPPPRLNLDQLKKASDSENDEFHSASEGESHNLVSVSPTPKKDDSTAVRNMELIQVPITFDECFEYADENIVPTPAKAPTVEHVEEVGKQKNKEDITAIKKPLSEEKKEQQKNDVGFLCSYFCLVNFAVLILSI</sequence>
<dbReference type="WBParaSite" id="EVEC_0001051801-mRNA-1">
    <property type="protein sequence ID" value="EVEC_0001051801-mRNA-1"/>
    <property type="gene ID" value="EVEC_0001051801"/>
</dbReference>
<feature type="compositionally biased region" description="Basic and acidic residues" evidence="1">
    <location>
        <begin position="218"/>
        <end position="227"/>
    </location>
</feature>
<proteinExistence type="predicted"/>
<feature type="compositionally biased region" description="Basic and acidic residues" evidence="1">
    <location>
        <begin position="22"/>
        <end position="42"/>
    </location>
</feature>
<feature type="compositionally biased region" description="Basic and acidic residues" evidence="1">
    <location>
        <begin position="364"/>
        <end position="384"/>
    </location>
</feature>
<feature type="region of interest" description="Disordered" evidence="1">
    <location>
        <begin position="1"/>
        <end position="71"/>
    </location>
</feature>
<name>A0A0N4VI67_ENTVE</name>
<reference evidence="4" key="1">
    <citation type="submission" date="2017-02" db="UniProtKB">
        <authorList>
            <consortium name="WormBaseParasite"/>
        </authorList>
    </citation>
    <scope>IDENTIFICATION</scope>
</reference>
<evidence type="ECO:0000256" key="1">
    <source>
        <dbReference type="SAM" id="MobiDB-lite"/>
    </source>
</evidence>
<accession>A0A0N4VI67</accession>
<evidence type="ECO:0000313" key="2">
    <source>
        <dbReference type="EMBL" id="VDD95112.1"/>
    </source>
</evidence>
<dbReference type="EMBL" id="UXUI01010345">
    <property type="protein sequence ID" value="VDD95112.1"/>
    <property type="molecule type" value="Genomic_DNA"/>
</dbReference>
<feature type="compositionally biased region" description="Low complexity" evidence="1">
    <location>
        <begin position="176"/>
        <end position="188"/>
    </location>
</feature>
<feature type="compositionally biased region" description="Basic and acidic residues" evidence="1">
    <location>
        <begin position="252"/>
        <end position="268"/>
    </location>
</feature>
<feature type="compositionally biased region" description="Basic residues" evidence="1">
    <location>
        <begin position="228"/>
        <end position="238"/>
    </location>
</feature>
<feature type="region of interest" description="Disordered" evidence="1">
    <location>
        <begin position="173"/>
        <end position="299"/>
    </location>
</feature>
<organism evidence="4">
    <name type="scientific">Enterobius vermicularis</name>
    <name type="common">Human pinworm</name>
    <dbReference type="NCBI Taxonomy" id="51028"/>
    <lineage>
        <taxon>Eukaryota</taxon>
        <taxon>Metazoa</taxon>
        <taxon>Ecdysozoa</taxon>
        <taxon>Nematoda</taxon>
        <taxon>Chromadorea</taxon>
        <taxon>Rhabditida</taxon>
        <taxon>Spirurina</taxon>
        <taxon>Oxyuridomorpha</taxon>
        <taxon>Oxyuroidea</taxon>
        <taxon>Oxyuridae</taxon>
        <taxon>Enterobius</taxon>
    </lineage>
</organism>